<reference evidence="8" key="1">
    <citation type="journal article" date="2021" name="Mol. Plant Pathol.">
        <title>A 20-kb lineage-specific genomic region tames virulence in pathogenic amphidiploid Verticillium longisporum.</title>
        <authorList>
            <person name="Harting R."/>
            <person name="Starke J."/>
            <person name="Kusch H."/>
            <person name="Poggeler S."/>
            <person name="Maurus I."/>
            <person name="Schluter R."/>
            <person name="Landesfeind M."/>
            <person name="Bulla I."/>
            <person name="Nowrousian M."/>
            <person name="de Jonge R."/>
            <person name="Stahlhut G."/>
            <person name="Hoff K.J."/>
            <person name="Asshauer K.P."/>
            <person name="Thurmer A."/>
            <person name="Stanke M."/>
            <person name="Daniel R."/>
            <person name="Morgenstern B."/>
            <person name="Thomma B.P.H.J."/>
            <person name="Kronstad J.W."/>
            <person name="Braus-Stromeyer S.A."/>
            <person name="Braus G.H."/>
        </authorList>
    </citation>
    <scope>NUCLEOTIDE SEQUENCE</scope>
    <source>
        <strain evidence="8">Vl32</strain>
    </source>
</reference>
<sequence length="110" mass="12255">MLIWLNSVIAVPGLGSHALGSWKTPDSDQVWLRDFLPQDLPKIRVLIYGYDTTLQDSASKQCLSGLGRTLLEELVDFRTRDSTTHRPIIFIGHSLGALGHRSAQPRRSST</sequence>
<evidence type="ECO:0000256" key="4">
    <source>
        <dbReference type="ARBA" id="ARBA00022824"/>
    </source>
</evidence>
<evidence type="ECO:0000256" key="6">
    <source>
        <dbReference type="ARBA" id="ARBA00023136"/>
    </source>
</evidence>
<evidence type="ECO:0000313" key="9">
    <source>
        <dbReference type="Proteomes" id="UP000689129"/>
    </source>
</evidence>
<evidence type="ECO:0000256" key="3">
    <source>
        <dbReference type="ARBA" id="ARBA00004370"/>
    </source>
</evidence>
<evidence type="ECO:0008006" key="10">
    <source>
        <dbReference type="Google" id="ProtNLM"/>
    </source>
</evidence>
<evidence type="ECO:0000256" key="5">
    <source>
        <dbReference type="ARBA" id="ARBA00023128"/>
    </source>
</evidence>
<evidence type="ECO:0000313" key="8">
    <source>
        <dbReference type="EMBL" id="KAG7110792.1"/>
    </source>
</evidence>
<feature type="signal peptide" evidence="7">
    <location>
        <begin position="1"/>
        <end position="16"/>
    </location>
</feature>
<evidence type="ECO:0000256" key="2">
    <source>
        <dbReference type="ARBA" id="ARBA00004240"/>
    </source>
</evidence>
<proteinExistence type="predicted"/>
<keyword evidence="4" id="KW-0256">Endoplasmic reticulum</keyword>
<evidence type="ECO:0000256" key="1">
    <source>
        <dbReference type="ARBA" id="ARBA00004173"/>
    </source>
</evidence>
<keyword evidence="7" id="KW-0732">Signal</keyword>
<dbReference type="GO" id="GO:0016020">
    <property type="term" value="C:membrane"/>
    <property type="evidence" value="ECO:0007669"/>
    <property type="project" value="UniProtKB-SubCell"/>
</dbReference>
<comment type="subcellular location">
    <subcellularLocation>
        <location evidence="2">Endoplasmic reticulum</location>
    </subcellularLocation>
    <subcellularLocation>
        <location evidence="3">Membrane</location>
    </subcellularLocation>
    <subcellularLocation>
        <location evidence="1">Mitochondrion</location>
    </subcellularLocation>
</comment>
<dbReference type="PANTHER" id="PTHR48182">
    <property type="entry name" value="PROTEIN SERAC1"/>
    <property type="match status" value="1"/>
</dbReference>
<organism evidence="8 9">
    <name type="scientific">Verticillium longisporum</name>
    <name type="common">Verticillium dahliae var. longisporum</name>
    <dbReference type="NCBI Taxonomy" id="100787"/>
    <lineage>
        <taxon>Eukaryota</taxon>
        <taxon>Fungi</taxon>
        <taxon>Dikarya</taxon>
        <taxon>Ascomycota</taxon>
        <taxon>Pezizomycotina</taxon>
        <taxon>Sordariomycetes</taxon>
        <taxon>Hypocreomycetidae</taxon>
        <taxon>Glomerellales</taxon>
        <taxon>Plectosphaerellaceae</taxon>
        <taxon>Verticillium</taxon>
    </lineage>
</organism>
<dbReference type="EMBL" id="JAEMWZ010000586">
    <property type="protein sequence ID" value="KAG7110792.1"/>
    <property type="molecule type" value="Genomic_DNA"/>
</dbReference>
<gene>
    <name evidence="8" type="ORF">HYQ45_017512</name>
</gene>
<evidence type="ECO:0000256" key="7">
    <source>
        <dbReference type="SAM" id="SignalP"/>
    </source>
</evidence>
<dbReference type="OrthoDB" id="7464126at2759"/>
<protein>
    <recommendedName>
        <fullName evidence="10">DUF676 domain-containing protein</fullName>
    </recommendedName>
</protein>
<keyword evidence="5" id="KW-0496">Mitochondrion</keyword>
<comment type="caution">
    <text evidence="8">The sequence shown here is derived from an EMBL/GenBank/DDBJ whole genome shotgun (WGS) entry which is preliminary data.</text>
</comment>
<dbReference type="PANTHER" id="PTHR48182:SF2">
    <property type="entry name" value="PROTEIN SERAC1"/>
    <property type="match status" value="1"/>
</dbReference>
<accession>A0A8I2Z2C1</accession>
<dbReference type="Proteomes" id="UP000689129">
    <property type="component" value="Unassembled WGS sequence"/>
</dbReference>
<dbReference type="GO" id="GO:0005739">
    <property type="term" value="C:mitochondrion"/>
    <property type="evidence" value="ECO:0007669"/>
    <property type="project" value="UniProtKB-SubCell"/>
</dbReference>
<keyword evidence="6" id="KW-0472">Membrane</keyword>
<name>A0A8I2Z2C1_VERLO</name>
<dbReference type="AlphaFoldDB" id="A0A8I2Z2C1"/>
<feature type="chain" id="PRO_5034080421" description="DUF676 domain-containing protein" evidence="7">
    <location>
        <begin position="17"/>
        <end position="110"/>
    </location>
</feature>
<dbReference type="InterPro" id="IPR052374">
    <property type="entry name" value="SERAC1"/>
</dbReference>
<dbReference type="GO" id="GO:0005783">
    <property type="term" value="C:endoplasmic reticulum"/>
    <property type="evidence" value="ECO:0007669"/>
    <property type="project" value="UniProtKB-SubCell"/>
</dbReference>